<comment type="similarity">
    <text evidence="2 7">Belongs to the major facilitator superfamily. Sugar transporter (TC 2.A.1.1) family.</text>
</comment>
<feature type="transmembrane region" description="Helical" evidence="8">
    <location>
        <begin position="348"/>
        <end position="369"/>
    </location>
</feature>
<dbReference type="GO" id="GO:0005351">
    <property type="term" value="F:carbohydrate:proton symporter activity"/>
    <property type="evidence" value="ECO:0007669"/>
    <property type="project" value="TreeGrafter"/>
</dbReference>
<feature type="transmembrane region" description="Helical" evidence="8">
    <location>
        <begin position="478"/>
        <end position="497"/>
    </location>
</feature>
<dbReference type="InterPro" id="IPR020846">
    <property type="entry name" value="MFS_dom"/>
</dbReference>
<evidence type="ECO:0000256" key="3">
    <source>
        <dbReference type="ARBA" id="ARBA00022448"/>
    </source>
</evidence>
<dbReference type="Pfam" id="PF00083">
    <property type="entry name" value="Sugar_tr"/>
    <property type="match status" value="1"/>
</dbReference>
<dbReference type="InterPro" id="IPR050360">
    <property type="entry name" value="MFS_Sugar_Transporters"/>
</dbReference>
<dbReference type="RefSeq" id="XP_022460767.1">
    <property type="nucleotide sequence ID" value="XM_022605729.1"/>
</dbReference>
<dbReference type="InterPro" id="IPR003663">
    <property type="entry name" value="Sugar/inositol_transpt"/>
</dbReference>
<dbReference type="PANTHER" id="PTHR48022">
    <property type="entry name" value="PLASTIDIC GLUCOSE TRANSPORTER 4"/>
    <property type="match status" value="1"/>
</dbReference>
<comment type="subcellular location">
    <subcellularLocation>
        <location evidence="1">Membrane</location>
        <topology evidence="1">Multi-pass membrane protein</topology>
    </subcellularLocation>
</comment>
<dbReference type="OrthoDB" id="6133115at2759"/>
<evidence type="ECO:0000256" key="8">
    <source>
        <dbReference type="SAM" id="Phobius"/>
    </source>
</evidence>
<evidence type="ECO:0000256" key="5">
    <source>
        <dbReference type="ARBA" id="ARBA00022989"/>
    </source>
</evidence>
<reference evidence="10" key="1">
    <citation type="submission" date="2013-12" db="EMBL/GenBank/DDBJ databases">
        <authorList>
            <person name="Genoscope - CEA"/>
        </authorList>
    </citation>
    <scope>NUCLEOTIDE SEQUENCE</scope>
    <source>
        <strain evidence="10">CBS 1993</strain>
    </source>
</reference>
<feature type="transmembrane region" description="Helical" evidence="8">
    <location>
        <begin position="158"/>
        <end position="175"/>
    </location>
</feature>
<dbReference type="GO" id="GO:0016020">
    <property type="term" value="C:membrane"/>
    <property type="evidence" value="ECO:0007669"/>
    <property type="project" value="UniProtKB-SubCell"/>
</dbReference>
<keyword evidence="5 8" id="KW-1133">Transmembrane helix</keyword>
<evidence type="ECO:0000313" key="10">
    <source>
        <dbReference type="EMBL" id="CDK28777.1"/>
    </source>
</evidence>
<evidence type="ECO:0000256" key="1">
    <source>
        <dbReference type="ARBA" id="ARBA00004141"/>
    </source>
</evidence>
<organism evidence="10 11">
    <name type="scientific">Kuraishia capsulata CBS 1993</name>
    <dbReference type="NCBI Taxonomy" id="1382522"/>
    <lineage>
        <taxon>Eukaryota</taxon>
        <taxon>Fungi</taxon>
        <taxon>Dikarya</taxon>
        <taxon>Ascomycota</taxon>
        <taxon>Saccharomycotina</taxon>
        <taxon>Pichiomycetes</taxon>
        <taxon>Pichiales</taxon>
        <taxon>Pichiaceae</taxon>
        <taxon>Kuraishia</taxon>
    </lineage>
</organism>
<gene>
    <name evidence="10" type="ORF">KUCA_T00004762001</name>
</gene>
<proteinExistence type="inferred from homology"/>
<dbReference type="PRINTS" id="PR00171">
    <property type="entry name" value="SUGRTRNSPORT"/>
</dbReference>
<evidence type="ECO:0000256" key="7">
    <source>
        <dbReference type="RuleBase" id="RU003346"/>
    </source>
</evidence>
<dbReference type="SUPFAM" id="SSF103473">
    <property type="entry name" value="MFS general substrate transporter"/>
    <property type="match status" value="1"/>
</dbReference>
<feature type="transmembrane region" description="Helical" evidence="8">
    <location>
        <begin position="57"/>
        <end position="77"/>
    </location>
</feature>
<keyword evidence="6 8" id="KW-0472">Membrane</keyword>
<feature type="transmembrane region" description="Helical" evidence="8">
    <location>
        <begin position="97"/>
        <end position="116"/>
    </location>
</feature>
<dbReference type="EMBL" id="HG793130">
    <property type="protein sequence ID" value="CDK28777.1"/>
    <property type="molecule type" value="Genomic_DNA"/>
</dbReference>
<dbReference type="HOGENOM" id="CLU_001265_30_13_1"/>
<dbReference type="Gene3D" id="1.20.1250.20">
    <property type="entry name" value="MFS general substrate transporter like domains"/>
    <property type="match status" value="1"/>
</dbReference>
<name>W6MTZ8_9ASCO</name>
<dbReference type="PROSITE" id="PS50850">
    <property type="entry name" value="MFS"/>
    <property type="match status" value="1"/>
</dbReference>
<evidence type="ECO:0000259" key="9">
    <source>
        <dbReference type="PROSITE" id="PS50850"/>
    </source>
</evidence>
<evidence type="ECO:0000313" key="11">
    <source>
        <dbReference type="Proteomes" id="UP000019384"/>
    </source>
</evidence>
<keyword evidence="3 7" id="KW-0813">Transport</keyword>
<dbReference type="AlphaFoldDB" id="W6MTZ8"/>
<dbReference type="STRING" id="1382522.W6MTZ8"/>
<feature type="transmembrane region" description="Helical" evidence="8">
    <location>
        <begin position="310"/>
        <end position="336"/>
    </location>
</feature>
<evidence type="ECO:0000256" key="4">
    <source>
        <dbReference type="ARBA" id="ARBA00022692"/>
    </source>
</evidence>
<feature type="transmembrane region" description="Helical" evidence="8">
    <location>
        <begin position="376"/>
        <end position="395"/>
    </location>
</feature>
<dbReference type="InterPro" id="IPR036259">
    <property type="entry name" value="MFS_trans_sf"/>
</dbReference>
<dbReference type="NCBIfam" id="TIGR00879">
    <property type="entry name" value="SP"/>
    <property type="match status" value="1"/>
</dbReference>
<dbReference type="GeneID" id="34522155"/>
<evidence type="ECO:0000256" key="6">
    <source>
        <dbReference type="ARBA" id="ARBA00023136"/>
    </source>
</evidence>
<dbReference type="InterPro" id="IPR005828">
    <property type="entry name" value="MFS_sugar_transport-like"/>
</dbReference>
<keyword evidence="4 8" id="KW-0812">Transmembrane</keyword>
<sequence length="533" mass="59528">MSYTPLPRDSKNPIRGRVIDENSSASVTREGIVDYALEDVLPDSEEAWYLKPQLRRLNFFSLFALLSSASSGFDGSMLNGLQSIPSWSLYFDGLSGWRLGILTCSSALGGICGSLPGHYLADTYGRRVPTALGALIVILGTLIQASSRTYEAFFCGRFIMGAGAVLTSIVSPLYISELAYPTHRTILTSIYSNTWYVGSVLAALITLFCYQTGESSNWSWRGPSLLQCFFPILQLSLYRFVPESPRYLISKGRSQEARDILVKFHAEGDLNSILVEFEMAQITIAIENESSASNTSWLEFFATRANKHRLFVISFLACMQQLSGNALISYYLVLILGSIGYTSAVEQLWINVSLNVYNLGVCAFVLYCVHRFRRRIMFLTCTTGMFFVFVTWTVLSAKFQQGNYESTLLSKAILTMVFLFFMCYDLGLNGLPYLYYTEVLPFFLRSKGLQIVQCWQQVISVFNGLINPVAMDALHWRYYIVYCCIIGVEIVVVYLFFPETRGFTLEQAADVFGDGVRRGGAGGDVDNAIGDGV</sequence>
<feature type="transmembrane region" description="Helical" evidence="8">
    <location>
        <begin position="415"/>
        <end position="436"/>
    </location>
</feature>
<feature type="transmembrane region" description="Helical" evidence="8">
    <location>
        <begin position="195"/>
        <end position="213"/>
    </location>
</feature>
<accession>W6MTZ8</accession>
<dbReference type="Proteomes" id="UP000019384">
    <property type="component" value="Unassembled WGS sequence"/>
</dbReference>
<feature type="domain" description="Major facilitator superfamily (MFS) profile" evidence="9">
    <location>
        <begin position="60"/>
        <end position="501"/>
    </location>
</feature>
<dbReference type="FunFam" id="1.20.1250.20:FF:000134">
    <property type="entry name" value="MFS sugar transporter protein"/>
    <property type="match status" value="1"/>
</dbReference>
<reference evidence="10" key="2">
    <citation type="submission" date="2014-02" db="EMBL/GenBank/DDBJ databases">
        <title>Complete DNA sequence of /Kuraishia capsulata/ illustrates novel genomic features among budding yeasts (/Saccharomycotina/).</title>
        <authorList>
            <person name="Morales L."/>
            <person name="Noel B."/>
            <person name="Porcel B."/>
            <person name="Marcet-Houben M."/>
            <person name="Hullo M-F."/>
            <person name="Sacerdot C."/>
            <person name="Tekaia F."/>
            <person name="Leh-Louis V."/>
            <person name="Despons L."/>
            <person name="Khanna V."/>
            <person name="Aury J-M."/>
            <person name="Barbe V."/>
            <person name="Couloux A."/>
            <person name="Labadie K."/>
            <person name="Pelletier E."/>
            <person name="Souciet J-L."/>
            <person name="Boekhout T."/>
            <person name="Gabaldon T."/>
            <person name="Wincker P."/>
            <person name="Dujon B."/>
        </authorList>
    </citation>
    <scope>NUCLEOTIDE SEQUENCE</scope>
    <source>
        <strain evidence="10">CBS 1993</strain>
    </source>
</reference>
<evidence type="ECO:0000256" key="2">
    <source>
        <dbReference type="ARBA" id="ARBA00010992"/>
    </source>
</evidence>
<dbReference type="PANTHER" id="PTHR48022:SF24">
    <property type="entry name" value="HEXOSE TRANSPORTER PROTEIN (AFU_ORTHOLOGUE AFUA_8G04480)"/>
    <property type="match status" value="1"/>
</dbReference>
<keyword evidence="11" id="KW-1185">Reference proteome</keyword>
<protein>
    <recommendedName>
        <fullName evidence="9">Major facilitator superfamily (MFS) profile domain-containing protein</fullName>
    </recommendedName>
</protein>